<keyword evidence="6" id="KW-0145">Chemotaxis</keyword>
<dbReference type="GO" id="GO:0005886">
    <property type="term" value="C:plasma membrane"/>
    <property type="evidence" value="ECO:0007669"/>
    <property type="project" value="UniProtKB-SubCell"/>
</dbReference>
<evidence type="ECO:0000256" key="8">
    <source>
        <dbReference type="ARBA" id="ARBA00023136"/>
    </source>
</evidence>
<dbReference type="GO" id="GO:0071978">
    <property type="term" value="P:bacterial-type flagellum-dependent swarming motility"/>
    <property type="evidence" value="ECO:0007669"/>
    <property type="project" value="TreeGrafter"/>
</dbReference>
<name>A0A1M4SVS1_9CLOT</name>
<dbReference type="PANTHER" id="PTHR30034:SF6">
    <property type="entry name" value="YOP PROTEINS TRANSLOCATION PROTEIN Q"/>
    <property type="match status" value="1"/>
</dbReference>
<dbReference type="InterPro" id="IPR001543">
    <property type="entry name" value="FliN-like_C"/>
</dbReference>
<keyword evidence="8" id="KW-0472">Membrane</keyword>
<evidence type="ECO:0000256" key="3">
    <source>
        <dbReference type="ARBA" id="ARBA00011049"/>
    </source>
</evidence>
<dbReference type="EMBL" id="FQVG01000002">
    <property type="protein sequence ID" value="SHE36301.1"/>
    <property type="molecule type" value="Genomic_DNA"/>
</dbReference>
<evidence type="ECO:0000256" key="10">
    <source>
        <dbReference type="NCBIfam" id="TIGR01397"/>
    </source>
</evidence>
<keyword evidence="12" id="KW-0966">Cell projection</keyword>
<dbReference type="Gene3D" id="2.30.330.10">
    <property type="entry name" value="SpoA-like"/>
    <property type="match status" value="1"/>
</dbReference>
<dbReference type="PANTHER" id="PTHR30034">
    <property type="entry name" value="FLAGELLAR MOTOR SWITCH PROTEIN FLIM"/>
    <property type="match status" value="1"/>
</dbReference>
<dbReference type="SUPFAM" id="SSF103039">
    <property type="entry name" value="CheC-like"/>
    <property type="match status" value="1"/>
</dbReference>
<evidence type="ECO:0000313" key="13">
    <source>
        <dbReference type="Proteomes" id="UP000184423"/>
    </source>
</evidence>
<sequence length="329" mass="37942">MGEILSQSEIDALLSALSSGELSLEEKTEETKQKVKKYDFKRPNKFSKEHVKTLEMVHENFARIASNYLTANLRTSVQIKVISTEQITYEEFIHSISNPTILISYYLEPFNGLFLFETSPQFVFQTIDIMFGGEGKELIKVREFTEIEKNIIKKINYKMLEGLKLAWEDIIEVEPKIDSLETNPVLNQFLAPNEPVELITMQVQINNNQSFINMCIPYISVEKFIDKLVIQYRSNIKTESDIEVTKKLEKNIMNVEVDSHVELGRSIISVQDFLNLTVGDCIKLNTKINGTLNYYIEDNLHYKVYPGVIGKKMGIQIAEIIDKDVEDYE</sequence>
<evidence type="ECO:0000256" key="5">
    <source>
        <dbReference type="ARBA" id="ARBA00022475"/>
    </source>
</evidence>
<evidence type="ECO:0000256" key="1">
    <source>
        <dbReference type="ARBA" id="ARBA00004117"/>
    </source>
</evidence>
<comment type="similarity">
    <text evidence="3">Belongs to the FliM family.</text>
</comment>
<comment type="subcellular location">
    <subcellularLocation>
        <location evidence="1">Bacterial flagellum basal body</location>
    </subcellularLocation>
    <subcellularLocation>
        <location evidence="2">Cell membrane</location>
        <topology evidence="2">Peripheral membrane protein</topology>
    </subcellularLocation>
</comment>
<evidence type="ECO:0000256" key="4">
    <source>
        <dbReference type="ARBA" id="ARBA00021898"/>
    </source>
</evidence>
<dbReference type="GO" id="GO:0009425">
    <property type="term" value="C:bacterial-type flagellum basal body"/>
    <property type="evidence" value="ECO:0007669"/>
    <property type="project" value="UniProtKB-SubCell"/>
</dbReference>
<dbReference type="GO" id="GO:0003774">
    <property type="term" value="F:cytoskeletal motor activity"/>
    <property type="evidence" value="ECO:0007669"/>
    <property type="project" value="InterPro"/>
</dbReference>
<proteinExistence type="inferred from homology"/>
<keyword evidence="12" id="KW-0969">Cilium</keyword>
<dbReference type="Pfam" id="PF02154">
    <property type="entry name" value="FliM"/>
    <property type="match status" value="1"/>
</dbReference>
<keyword evidence="12" id="KW-0282">Flagellum</keyword>
<gene>
    <name evidence="12" type="ORF">SAMN02746091_00254</name>
</gene>
<keyword evidence="9" id="KW-0975">Bacterial flagellum</keyword>
<dbReference type="AlphaFoldDB" id="A0A1M4SVS1"/>
<dbReference type="RefSeq" id="WP_073247667.1">
    <property type="nucleotide sequence ID" value="NZ_FQVG01000002.1"/>
</dbReference>
<dbReference type="InterPro" id="IPR028976">
    <property type="entry name" value="CheC-like_sf"/>
</dbReference>
<evidence type="ECO:0000256" key="7">
    <source>
        <dbReference type="ARBA" id="ARBA00022779"/>
    </source>
</evidence>
<dbReference type="InterPro" id="IPR036429">
    <property type="entry name" value="SpoA-like_sf"/>
</dbReference>
<dbReference type="Proteomes" id="UP000184423">
    <property type="component" value="Unassembled WGS sequence"/>
</dbReference>
<organism evidence="12 13">
    <name type="scientific">Caloramator proteoclasticus DSM 10124</name>
    <dbReference type="NCBI Taxonomy" id="1121262"/>
    <lineage>
        <taxon>Bacteria</taxon>
        <taxon>Bacillati</taxon>
        <taxon>Bacillota</taxon>
        <taxon>Clostridia</taxon>
        <taxon>Eubacteriales</taxon>
        <taxon>Clostridiaceae</taxon>
        <taxon>Caloramator</taxon>
    </lineage>
</organism>
<dbReference type="CDD" id="cd17908">
    <property type="entry name" value="FliM"/>
    <property type="match status" value="1"/>
</dbReference>
<evidence type="ECO:0000259" key="11">
    <source>
        <dbReference type="Pfam" id="PF01052"/>
    </source>
</evidence>
<dbReference type="PIRSF" id="PIRSF002888">
    <property type="entry name" value="FliM"/>
    <property type="match status" value="1"/>
</dbReference>
<keyword evidence="7" id="KW-0283">Flagellar rotation</keyword>
<dbReference type="SUPFAM" id="SSF101801">
    <property type="entry name" value="Surface presentation of antigens (SPOA)"/>
    <property type="match status" value="1"/>
</dbReference>
<dbReference type="GO" id="GO:0050918">
    <property type="term" value="P:positive chemotaxis"/>
    <property type="evidence" value="ECO:0007669"/>
    <property type="project" value="TreeGrafter"/>
</dbReference>
<protein>
    <recommendedName>
        <fullName evidence="4 10">Flagellar motor switch protein FliM</fullName>
    </recommendedName>
</protein>
<dbReference type="Pfam" id="PF01052">
    <property type="entry name" value="FliMN_C"/>
    <property type="match status" value="1"/>
</dbReference>
<feature type="domain" description="Flagellar motor switch protein FliN-like C-terminal" evidence="11">
    <location>
        <begin position="251"/>
        <end position="321"/>
    </location>
</feature>
<keyword evidence="13" id="KW-1185">Reference proteome</keyword>
<evidence type="ECO:0000256" key="6">
    <source>
        <dbReference type="ARBA" id="ARBA00022500"/>
    </source>
</evidence>
<evidence type="ECO:0000256" key="2">
    <source>
        <dbReference type="ARBA" id="ARBA00004202"/>
    </source>
</evidence>
<evidence type="ECO:0000313" key="12">
    <source>
        <dbReference type="EMBL" id="SHE36301.1"/>
    </source>
</evidence>
<accession>A0A1M4SVS1</accession>
<dbReference type="PRINTS" id="PR00955">
    <property type="entry name" value="FLGMOTORFLIM"/>
</dbReference>
<dbReference type="Gene3D" id="3.40.1550.10">
    <property type="entry name" value="CheC-like"/>
    <property type="match status" value="1"/>
</dbReference>
<dbReference type="NCBIfam" id="TIGR01397">
    <property type="entry name" value="fliM_switch"/>
    <property type="match status" value="1"/>
</dbReference>
<keyword evidence="5" id="KW-1003">Cell membrane</keyword>
<evidence type="ECO:0000256" key="9">
    <source>
        <dbReference type="ARBA" id="ARBA00023143"/>
    </source>
</evidence>
<dbReference type="InterPro" id="IPR001689">
    <property type="entry name" value="Flag_FliM"/>
</dbReference>
<reference evidence="13" key="1">
    <citation type="submission" date="2016-11" db="EMBL/GenBank/DDBJ databases">
        <authorList>
            <person name="Varghese N."/>
            <person name="Submissions S."/>
        </authorList>
    </citation>
    <scope>NUCLEOTIDE SEQUENCE [LARGE SCALE GENOMIC DNA]</scope>
    <source>
        <strain evidence="13">DSM 10124</strain>
    </source>
</reference>